<evidence type="ECO:0000256" key="1">
    <source>
        <dbReference type="ARBA" id="ARBA00008909"/>
    </source>
</evidence>
<dbReference type="Pfam" id="PF01446">
    <property type="entry name" value="Rep_1"/>
    <property type="match status" value="1"/>
</dbReference>
<dbReference type="EMBL" id="OFSN01000071">
    <property type="protein sequence ID" value="SOY78391.1"/>
    <property type="molecule type" value="Genomic_DNA"/>
</dbReference>
<name>A0A375CTE2_9BURK</name>
<proteinExistence type="inferred from homology"/>
<dbReference type="AlphaFoldDB" id="A0A375CTE2"/>
<feature type="region of interest" description="Disordered" evidence="3">
    <location>
        <begin position="412"/>
        <end position="486"/>
    </location>
</feature>
<feature type="region of interest" description="Disordered" evidence="3">
    <location>
        <begin position="1"/>
        <end position="35"/>
    </location>
</feature>
<keyword evidence="2" id="KW-0235">DNA replication</keyword>
<evidence type="ECO:0000256" key="3">
    <source>
        <dbReference type="SAM" id="MobiDB-lite"/>
    </source>
</evidence>
<gene>
    <name evidence="4" type="ORF">CBM2586_U50004</name>
</gene>
<comment type="caution">
    <text evidence="4">The sequence shown here is derived from an EMBL/GenBank/DDBJ whole genome shotgun (WGS) entry which is preliminary data.</text>
</comment>
<dbReference type="Proteomes" id="UP000257016">
    <property type="component" value="Unassembled WGS sequence"/>
</dbReference>
<protein>
    <submittedName>
        <fullName evidence="4">RepA (Modular protein)</fullName>
    </submittedName>
</protein>
<comment type="similarity">
    <text evidence="1">Belongs to the Gram-positive plasmids replication protein type 1 family.</text>
</comment>
<evidence type="ECO:0000313" key="5">
    <source>
        <dbReference type="Proteomes" id="UP000257016"/>
    </source>
</evidence>
<evidence type="ECO:0000313" key="4">
    <source>
        <dbReference type="EMBL" id="SOY78391.1"/>
    </source>
</evidence>
<sequence length="486" mass="52887">MQAKKNPQNTRQESPRRPSRASASDEHARAAGGAPLGTYAKYSSAPAGVDPETGEILGVARLPADFRWARFATQAVSRRLLPEFRVHNCLRVRSKGREIQVVQSIEYKTASYKGLQTCGSVWVCPVCAAKISERRRVELQAAVALHQAQGGQVLLMTLTTPHGRHDDLAKVLDRQAKALKSFNAGRAAQALFDDMGCIGQIRALEVTHGRKRAVNNGWHPHYHILLFVRSGVDLEAFQGRLFERWRDACVKAGLKAPSEEHGVRLDDGSKAASYASKWGLESEMTKGHIKVAKDGETPFDFLRAYLEDQDKQAAALFVEFATVFKGKRQLHWSRGLKKRFGIGEASDEEVAAKQDDQAVLLGSISLEQWRAVLRHEGRAIVLELAEKQGWEAVQSYLNSISVRSFENDQCSEEGGVCSDGGARHSGVGVGGSGSSGEADGTAPGAGQLPVARRRAGAAPGDRVPGGEGDGDGAVRRPDWLVRRRDV</sequence>
<reference evidence="5" key="1">
    <citation type="submission" date="2018-01" db="EMBL/GenBank/DDBJ databases">
        <authorList>
            <person name="Gaut B.S."/>
            <person name="Morton B.R."/>
            <person name="Clegg M.T."/>
            <person name="Duvall M.R."/>
        </authorList>
    </citation>
    <scope>NUCLEOTIDE SEQUENCE [LARGE SCALE GENOMIC DNA]</scope>
</reference>
<dbReference type="InterPro" id="IPR000989">
    <property type="entry name" value="Rep"/>
</dbReference>
<dbReference type="GO" id="GO:0006260">
    <property type="term" value="P:DNA replication"/>
    <property type="evidence" value="ECO:0007669"/>
    <property type="project" value="UniProtKB-KW"/>
</dbReference>
<feature type="compositionally biased region" description="Polar residues" evidence="3">
    <location>
        <begin position="1"/>
        <end position="12"/>
    </location>
</feature>
<feature type="compositionally biased region" description="Basic and acidic residues" evidence="3">
    <location>
        <begin position="472"/>
        <end position="486"/>
    </location>
</feature>
<evidence type="ECO:0000256" key="2">
    <source>
        <dbReference type="ARBA" id="ARBA00022705"/>
    </source>
</evidence>
<accession>A0A375CTE2</accession>
<organism evidence="4 5">
    <name type="scientific">Cupriavidus taiwanensis</name>
    <dbReference type="NCBI Taxonomy" id="164546"/>
    <lineage>
        <taxon>Bacteria</taxon>
        <taxon>Pseudomonadati</taxon>
        <taxon>Pseudomonadota</taxon>
        <taxon>Betaproteobacteria</taxon>
        <taxon>Burkholderiales</taxon>
        <taxon>Burkholderiaceae</taxon>
        <taxon>Cupriavidus</taxon>
    </lineage>
</organism>
<dbReference type="GO" id="GO:0003677">
    <property type="term" value="F:DNA binding"/>
    <property type="evidence" value="ECO:0007669"/>
    <property type="project" value="InterPro"/>
</dbReference>